<reference evidence="1 2" key="1">
    <citation type="journal article" date="2019" name="Sci. Data">
        <title>Hybrid genome assembly and annotation of Danionella translucida.</title>
        <authorList>
            <person name="Kadobianskyi M."/>
            <person name="Schulze L."/>
            <person name="Schuelke M."/>
            <person name="Judkewitz B."/>
        </authorList>
    </citation>
    <scope>NUCLEOTIDE SEQUENCE [LARGE SCALE GENOMIC DNA]</scope>
    <source>
        <strain evidence="1 2">Bolton</strain>
    </source>
</reference>
<name>A0A553RIS1_9TELE</name>
<protein>
    <submittedName>
        <fullName evidence="1">Uncharacterized protein</fullName>
    </submittedName>
</protein>
<dbReference type="Proteomes" id="UP000316079">
    <property type="component" value="Unassembled WGS sequence"/>
</dbReference>
<proteinExistence type="predicted"/>
<evidence type="ECO:0000313" key="2">
    <source>
        <dbReference type="Proteomes" id="UP000316079"/>
    </source>
</evidence>
<keyword evidence="2" id="KW-1185">Reference proteome</keyword>
<sequence>MNGDAPATPTITRALISLGSTRRAPFTRLDGEKDMFDGGSDAMIAPHARTRDRLSDSAAGLENLVNQPHQLASSVFQTRSTYWHLFGHGGVVLQAWLREGHSGVDSLRVPAQYPPIY</sequence>
<accession>A0A553RIS1</accession>
<gene>
    <name evidence="1" type="ORF">DNTS_016498</name>
</gene>
<evidence type="ECO:0000313" key="1">
    <source>
        <dbReference type="EMBL" id="TRZ02083.1"/>
    </source>
</evidence>
<dbReference type="EMBL" id="SRMA01024019">
    <property type="protein sequence ID" value="TRZ02083.1"/>
    <property type="molecule type" value="Genomic_DNA"/>
</dbReference>
<dbReference type="OrthoDB" id="6846267at2759"/>
<organism evidence="1 2">
    <name type="scientific">Danionella cerebrum</name>
    <dbReference type="NCBI Taxonomy" id="2873325"/>
    <lineage>
        <taxon>Eukaryota</taxon>
        <taxon>Metazoa</taxon>
        <taxon>Chordata</taxon>
        <taxon>Craniata</taxon>
        <taxon>Vertebrata</taxon>
        <taxon>Euteleostomi</taxon>
        <taxon>Actinopterygii</taxon>
        <taxon>Neopterygii</taxon>
        <taxon>Teleostei</taxon>
        <taxon>Ostariophysi</taxon>
        <taxon>Cypriniformes</taxon>
        <taxon>Danionidae</taxon>
        <taxon>Danioninae</taxon>
        <taxon>Danionella</taxon>
    </lineage>
</organism>
<dbReference type="AlphaFoldDB" id="A0A553RIS1"/>
<comment type="caution">
    <text evidence="1">The sequence shown here is derived from an EMBL/GenBank/DDBJ whole genome shotgun (WGS) entry which is preliminary data.</text>
</comment>